<keyword evidence="5" id="KW-0406">Ion transport</keyword>
<proteinExistence type="predicted"/>
<accession>A0A1G9C1Y0</accession>
<dbReference type="Gene3D" id="1.10.287.70">
    <property type="match status" value="1"/>
</dbReference>
<evidence type="ECO:0000313" key="11">
    <source>
        <dbReference type="Proteomes" id="UP000198894"/>
    </source>
</evidence>
<reference evidence="11" key="1">
    <citation type="submission" date="2016-10" db="EMBL/GenBank/DDBJ databases">
        <authorList>
            <person name="Varghese N."/>
            <person name="Submissions S."/>
        </authorList>
    </citation>
    <scope>NUCLEOTIDE SEQUENCE [LARGE SCALE GENOMIC DNA]</scope>
    <source>
        <strain evidence="11">CGMCC 1.11022</strain>
    </source>
</reference>
<comment type="subcellular location">
    <subcellularLocation>
        <location evidence="1">Membrane</location>
        <topology evidence="1">Multi-pass membrane protein</topology>
    </subcellularLocation>
</comment>
<dbReference type="GO" id="GO:0001508">
    <property type="term" value="P:action potential"/>
    <property type="evidence" value="ECO:0007669"/>
    <property type="project" value="TreeGrafter"/>
</dbReference>
<dbReference type="PANTHER" id="PTHR11537">
    <property type="entry name" value="VOLTAGE-GATED POTASSIUM CHANNEL"/>
    <property type="match status" value="1"/>
</dbReference>
<evidence type="ECO:0000256" key="7">
    <source>
        <dbReference type="ARBA" id="ARBA00023303"/>
    </source>
</evidence>
<dbReference type="AlphaFoldDB" id="A0A1G9C1Y0"/>
<dbReference type="Pfam" id="PF07885">
    <property type="entry name" value="Ion_trans_2"/>
    <property type="match status" value="1"/>
</dbReference>
<dbReference type="PANTHER" id="PTHR11537:SF254">
    <property type="entry name" value="POTASSIUM VOLTAGE-GATED CHANNEL PROTEIN SHAB"/>
    <property type="match status" value="1"/>
</dbReference>
<evidence type="ECO:0000313" key="10">
    <source>
        <dbReference type="EMBL" id="SDK45623.1"/>
    </source>
</evidence>
<dbReference type="Proteomes" id="UP000198894">
    <property type="component" value="Unassembled WGS sequence"/>
</dbReference>
<gene>
    <name evidence="10" type="ORF">SAMN05428953_115135</name>
</gene>
<dbReference type="PRINTS" id="PR01463">
    <property type="entry name" value="EAGCHANLFMLY"/>
</dbReference>
<name>A0A1G9C1Y0_9HYPH</name>
<evidence type="ECO:0000256" key="4">
    <source>
        <dbReference type="ARBA" id="ARBA00022989"/>
    </source>
</evidence>
<dbReference type="GO" id="GO:0005249">
    <property type="term" value="F:voltage-gated potassium channel activity"/>
    <property type="evidence" value="ECO:0007669"/>
    <property type="project" value="InterPro"/>
</dbReference>
<keyword evidence="2" id="KW-0813">Transport</keyword>
<keyword evidence="6 8" id="KW-0472">Membrane</keyword>
<dbReference type="InterPro" id="IPR013099">
    <property type="entry name" value="K_chnl_dom"/>
</dbReference>
<feature type="transmembrane region" description="Helical" evidence="8">
    <location>
        <begin position="148"/>
        <end position="171"/>
    </location>
</feature>
<feature type="transmembrane region" description="Helical" evidence="8">
    <location>
        <begin position="32"/>
        <end position="53"/>
    </location>
</feature>
<evidence type="ECO:0000256" key="3">
    <source>
        <dbReference type="ARBA" id="ARBA00022692"/>
    </source>
</evidence>
<evidence type="ECO:0000259" key="9">
    <source>
        <dbReference type="Pfam" id="PF07885"/>
    </source>
</evidence>
<dbReference type="InterPro" id="IPR003938">
    <property type="entry name" value="K_chnl_volt-dep_EAG/ELK/ERG"/>
</dbReference>
<feature type="transmembrane region" description="Helical" evidence="8">
    <location>
        <begin position="103"/>
        <end position="127"/>
    </location>
</feature>
<dbReference type="SUPFAM" id="SSF81324">
    <property type="entry name" value="Voltage-gated potassium channels"/>
    <property type="match status" value="1"/>
</dbReference>
<keyword evidence="4 8" id="KW-1133">Transmembrane helix</keyword>
<evidence type="ECO:0000256" key="2">
    <source>
        <dbReference type="ARBA" id="ARBA00022448"/>
    </source>
</evidence>
<organism evidence="10 11">
    <name type="scientific">Mesorhizobium muleiense</name>
    <dbReference type="NCBI Taxonomy" id="1004279"/>
    <lineage>
        <taxon>Bacteria</taxon>
        <taxon>Pseudomonadati</taxon>
        <taxon>Pseudomonadota</taxon>
        <taxon>Alphaproteobacteria</taxon>
        <taxon>Hyphomicrobiales</taxon>
        <taxon>Phyllobacteriaceae</taxon>
        <taxon>Mesorhizobium</taxon>
    </lineage>
</organism>
<dbReference type="RefSeq" id="WP_091597187.1">
    <property type="nucleotide sequence ID" value="NZ_FNEE01000015.1"/>
</dbReference>
<feature type="transmembrane region" description="Helical" evidence="8">
    <location>
        <begin position="208"/>
        <end position="229"/>
    </location>
</feature>
<keyword evidence="7 10" id="KW-0407">Ion channel</keyword>
<feature type="domain" description="Potassium channel" evidence="9">
    <location>
        <begin position="157"/>
        <end position="228"/>
    </location>
</feature>
<sequence length="267" mass="29698">MKAPKRDGVQDFSALTRLRDTLRKLYHGRTPAAFRFQLAAVIIDLAIIAFFIATPVIQDSSSFLWLDYSVAALVAADMIARLLASNDMLRLMKQPTSWVDGFILLTLLMPSALANLGFLRILRLWSLSRSGALWRFFEMRGLKKWREASHAVINLLTFLFVVTGFVYTFFFRTGAGLEGYVDALYFTVATVTTTGFGDIVLPGIAGKLTAIVTMIIGISLFVRLAQALFRPNKVFFPCPQCGLQRHEADAVHCKACGHLLNIPDEGD</sequence>
<evidence type="ECO:0000256" key="8">
    <source>
        <dbReference type="SAM" id="Phobius"/>
    </source>
</evidence>
<keyword evidence="3 8" id="KW-0812">Transmembrane</keyword>
<dbReference type="GO" id="GO:0008076">
    <property type="term" value="C:voltage-gated potassium channel complex"/>
    <property type="evidence" value="ECO:0007669"/>
    <property type="project" value="InterPro"/>
</dbReference>
<protein>
    <submittedName>
        <fullName evidence="10">Voltage-gated potassium channel</fullName>
    </submittedName>
</protein>
<evidence type="ECO:0000256" key="5">
    <source>
        <dbReference type="ARBA" id="ARBA00023065"/>
    </source>
</evidence>
<keyword evidence="11" id="KW-1185">Reference proteome</keyword>
<dbReference type="EMBL" id="FNEE01000015">
    <property type="protein sequence ID" value="SDK45623.1"/>
    <property type="molecule type" value="Genomic_DNA"/>
</dbReference>
<dbReference type="InterPro" id="IPR028325">
    <property type="entry name" value="VG_K_chnl"/>
</dbReference>
<evidence type="ECO:0000256" key="1">
    <source>
        <dbReference type="ARBA" id="ARBA00004141"/>
    </source>
</evidence>
<evidence type="ECO:0000256" key="6">
    <source>
        <dbReference type="ARBA" id="ARBA00023136"/>
    </source>
</evidence>